<dbReference type="InterPro" id="IPR001805">
    <property type="entry name" value="Adenokinase"/>
</dbReference>
<dbReference type="GO" id="GO:0005829">
    <property type="term" value="C:cytosol"/>
    <property type="evidence" value="ECO:0007669"/>
    <property type="project" value="TreeGrafter"/>
</dbReference>
<accession>A0A7G3AND9</accession>
<dbReference type="GO" id="GO:0006144">
    <property type="term" value="P:purine nucleobase metabolic process"/>
    <property type="evidence" value="ECO:0007669"/>
    <property type="project" value="TreeGrafter"/>
</dbReference>
<evidence type="ECO:0000256" key="10">
    <source>
        <dbReference type="PIRSR" id="PIRSR601805-1"/>
    </source>
</evidence>
<dbReference type="Pfam" id="PF00294">
    <property type="entry name" value="PfkB"/>
    <property type="match status" value="1"/>
</dbReference>
<dbReference type="PANTHER" id="PTHR45769:SF5">
    <property type="entry name" value="ADENOSINE KINASE"/>
    <property type="match status" value="1"/>
</dbReference>
<reference evidence="13" key="1">
    <citation type="journal article" date="2020" name="BMC">
        <title>Leishmania infection induces a limited differential gene expression in the sand fly midgut.</title>
        <authorList>
            <person name="Coutinho-Abreu I.V."/>
            <person name="Serafim T.D."/>
            <person name="Meneses C."/>
            <person name="Kamhawi S."/>
            <person name="Oliveira F."/>
            <person name="Valenzuela J.G."/>
        </authorList>
    </citation>
    <scope>NUCLEOTIDE SEQUENCE</scope>
    <source>
        <strain evidence="13">Jacobina</strain>
        <tissue evidence="13">Midgut</tissue>
    </source>
</reference>
<keyword evidence="9" id="KW-0067">ATP-binding</keyword>
<evidence type="ECO:0000256" key="9">
    <source>
        <dbReference type="ARBA" id="ARBA00022840"/>
    </source>
</evidence>
<evidence type="ECO:0000256" key="4">
    <source>
        <dbReference type="ARBA" id="ARBA00012119"/>
    </source>
</evidence>
<sequence>MNYQGFEEDDLPRPVAPNVPREEIPVPAFSVPDVSVIVDKKAPERRQTYHEWQKKMNLVVLEGRSTTSTAYHPAAMPQTAPQSPPKNFETFHPALDRQSPLERPKSRVLTIPDAPNVAGDAKSDELITRLERLLGSYSTQLEGQIQRLQHSNREEEEKREKPRMKDKSVDVYPQMRSVGIQCDLLLPEISAPTKSIGLQTEAPPEVFDNRRASDSCLAGGFIPRGNPAQSDAWSTEMSLATRQYMEKYNLLGEPRSSPNRNVLDGIKDLRVTLVAFGNPILDMSLTVEDGDVRGKYNLKANEQLEVPIERLMALKNDAEERYAKTAQLNPGGSSLNTCRILRALGEKEIIFCGSVGDDENGGKLLKLIEESGVDVCLQRLRGASTAVCLCLIEGPNRCLVADIGAAFKIQLSWLADEAIKRITPSKILYIEGYFIPERFPICQWLVETMGATAKVAINLNAKYIVENLREEFKFLVQACDLIFGNISEFSTLVRTSGCENLTSWVDTIARDAAKDKIFVITDGEAPVRLIEIINGVVESQEIPVEKVENIKDTTGAGDAFVAGFFSAYIRGKNARECVQEGIHVAGRTLTQIGCHLPEE</sequence>
<dbReference type="VEuPathDB" id="VectorBase:LLONM1_007640"/>
<dbReference type="GO" id="GO:0005634">
    <property type="term" value="C:nucleus"/>
    <property type="evidence" value="ECO:0007669"/>
    <property type="project" value="TreeGrafter"/>
</dbReference>
<feature type="region of interest" description="Disordered" evidence="11">
    <location>
        <begin position="144"/>
        <end position="170"/>
    </location>
</feature>
<organism evidence="13">
    <name type="scientific">Lutzomyia longipalpis</name>
    <name type="common">Sand fly</name>
    <dbReference type="NCBI Taxonomy" id="7200"/>
    <lineage>
        <taxon>Eukaryota</taxon>
        <taxon>Metazoa</taxon>
        <taxon>Ecdysozoa</taxon>
        <taxon>Arthropoda</taxon>
        <taxon>Hexapoda</taxon>
        <taxon>Insecta</taxon>
        <taxon>Pterygota</taxon>
        <taxon>Neoptera</taxon>
        <taxon>Endopterygota</taxon>
        <taxon>Diptera</taxon>
        <taxon>Nematocera</taxon>
        <taxon>Psychodoidea</taxon>
        <taxon>Psychodidae</taxon>
        <taxon>Lutzomyia</taxon>
        <taxon>Lutzomyia</taxon>
    </lineage>
</organism>
<comment type="pathway">
    <text evidence="2">Purine metabolism; AMP biosynthesis via salvage pathway; AMP from adenosine: step 1/1.</text>
</comment>
<protein>
    <recommendedName>
        <fullName evidence="4">adenosine kinase</fullName>
        <ecNumber evidence="4">2.7.1.20</ecNumber>
    </recommendedName>
</protein>
<keyword evidence="6" id="KW-0660">Purine salvage</keyword>
<dbReference type="GO" id="GO:0044209">
    <property type="term" value="P:AMP salvage"/>
    <property type="evidence" value="ECO:0007669"/>
    <property type="project" value="UniProtKB-UniPathway"/>
</dbReference>
<keyword evidence="7" id="KW-0547">Nucleotide-binding</keyword>
<evidence type="ECO:0000256" key="2">
    <source>
        <dbReference type="ARBA" id="ARBA00004801"/>
    </source>
</evidence>
<evidence type="ECO:0000256" key="1">
    <source>
        <dbReference type="ARBA" id="ARBA00001946"/>
    </source>
</evidence>
<dbReference type="Gene3D" id="3.30.1110.10">
    <property type="match status" value="1"/>
</dbReference>
<dbReference type="CDD" id="cd01168">
    <property type="entry name" value="adenosine_kinase"/>
    <property type="match status" value="1"/>
</dbReference>
<dbReference type="EC" id="2.7.1.20" evidence="4"/>
<evidence type="ECO:0000259" key="12">
    <source>
        <dbReference type="Pfam" id="PF00294"/>
    </source>
</evidence>
<keyword evidence="8 13" id="KW-0418">Kinase</keyword>
<dbReference type="PANTHER" id="PTHR45769">
    <property type="entry name" value="ADENOSINE KINASE"/>
    <property type="match status" value="1"/>
</dbReference>
<evidence type="ECO:0000256" key="8">
    <source>
        <dbReference type="ARBA" id="ARBA00022777"/>
    </source>
</evidence>
<comment type="cofactor">
    <cofactor evidence="1">
        <name>Mg(2+)</name>
        <dbReference type="ChEBI" id="CHEBI:18420"/>
    </cofactor>
</comment>
<evidence type="ECO:0000256" key="11">
    <source>
        <dbReference type="SAM" id="MobiDB-lite"/>
    </source>
</evidence>
<dbReference type="SUPFAM" id="SSF53613">
    <property type="entry name" value="Ribokinase-like"/>
    <property type="match status" value="1"/>
</dbReference>
<evidence type="ECO:0000256" key="5">
    <source>
        <dbReference type="ARBA" id="ARBA00022679"/>
    </source>
</evidence>
<proteinExistence type="inferred from homology"/>
<dbReference type="EMBL" id="GITU01006859">
    <property type="protein sequence ID" value="MBC1175562.1"/>
    <property type="molecule type" value="Transcribed_RNA"/>
</dbReference>
<evidence type="ECO:0000256" key="7">
    <source>
        <dbReference type="ARBA" id="ARBA00022741"/>
    </source>
</evidence>
<dbReference type="AlphaFoldDB" id="A0A7G3AND9"/>
<feature type="domain" description="Carbohydrate kinase PfkB" evidence="12">
    <location>
        <begin position="320"/>
        <end position="597"/>
    </location>
</feature>
<comment type="similarity">
    <text evidence="3">Belongs to the carbohydrate kinase PfkB family.</text>
</comment>
<keyword evidence="5" id="KW-0808">Transferase</keyword>
<feature type="active site" description="Proton acceptor" evidence="10">
    <location>
        <position position="558"/>
    </location>
</feature>
<dbReference type="InterPro" id="IPR011611">
    <property type="entry name" value="PfkB_dom"/>
</dbReference>
<feature type="compositionally biased region" description="Basic and acidic residues" evidence="11">
    <location>
        <begin position="151"/>
        <end position="169"/>
    </location>
</feature>
<evidence type="ECO:0000256" key="3">
    <source>
        <dbReference type="ARBA" id="ARBA00010688"/>
    </source>
</evidence>
<dbReference type="GO" id="GO:0004001">
    <property type="term" value="F:adenosine kinase activity"/>
    <property type="evidence" value="ECO:0007669"/>
    <property type="project" value="UniProtKB-EC"/>
</dbReference>
<dbReference type="Gene3D" id="3.40.1190.20">
    <property type="match status" value="1"/>
</dbReference>
<dbReference type="UniPathway" id="UPA00588">
    <property type="reaction ID" value="UER00659"/>
</dbReference>
<evidence type="ECO:0000313" key="13">
    <source>
        <dbReference type="EMBL" id="MBC1175562.1"/>
    </source>
</evidence>
<dbReference type="GO" id="GO:0006166">
    <property type="term" value="P:purine ribonucleoside salvage"/>
    <property type="evidence" value="ECO:0007669"/>
    <property type="project" value="UniProtKB-KW"/>
</dbReference>
<dbReference type="GO" id="GO:0005524">
    <property type="term" value="F:ATP binding"/>
    <property type="evidence" value="ECO:0007669"/>
    <property type="project" value="UniProtKB-KW"/>
</dbReference>
<name>A0A7G3AND9_LUTLO</name>
<dbReference type="InterPro" id="IPR029056">
    <property type="entry name" value="Ribokinase-like"/>
</dbReference>
<evidence type="ECO:0000256" key="6">
    <source>
        <dbReference type="ARBA" id="ARBA00022726"/>
    </source>
</evidence>